<dbReference type="GeneID" id="74944896"/>
<sequence length="74" mass="7497">MPDAALRRTVRRCTALLLLQFAVVSAQLYDAFGGGGSTITTYTTLPLAVGAGGYLVVSLLHGLASGGEPTEASA</sequence>
<reference evidence="1" key="1">
    <citation type="submission" date="2022-09" db="EMBL/GenBank/DDBJ databases">
        <title>Diverse halophilic archaea isolated from saline environments.</title>
        <authorList>
            <person name="Cui H.-L."/>
        </authorList>
    </citation>
    <scope>NUCLEOTIDE SEQUENCE</scope>
    <source>
        <strain evidence="1">ZS-35-S2</strain>
    </source>
</reference>
<protein>
    <submittedName>
        <fullName evidence="1">Uncharacterized protein</fullName>
    </submittedName>
</protein>
<proteinExistence type="predicted"/>
<dbReference type="AlphaFoldDB" id="A0A9E7UAS4"/>
<organism evidence="1 2">
    <name type="scientific">Salinirubellus salinus</name>
    <dbReference type="NCBI Taxonomy" id="1364945"/>
    <lineage>
        <taxon>Archaea</taxon>
        <taxon>Methanobacteriati</taxon>
        <taxon>Methanobacteriota</taxon>
        <taxon>Stenosarchaea group</taxon>
        <taxon>Halobacteria</taxon>
        <taxon>Halobacteriales</taxon>
        <taxon>Natronomonadaceae</taxon>
        <taxon>Salinirubellus</taxon>
    </lineage>
</organism>
<gene>
    <name evidence="1" type="ORF">N0B31_20700</name>
</gene>
<name>A0A9E7UAS4_9EURY</name>
<keyword evidence="2" id="KW-1185">Reference proteome</keyword>
<evidence type="ECO:0000313" key="1">
    <source>
        <dbReference type="EMBL" id="UWM54528.1"/>
    </source>
</evidence>
<accession>A0A9E7UAS4</accession>
<dbReference type="Proteomes" id="UP001057580">
    <property type="component" value="Chromosome"/>
</dbReference>
<evidence type="ECO:0000313" key="2">
    <source>
        <dbReference type="Proteomes" id="UP001057580"/>
    </source>
</evidence>
<dbReference type="KEGG" id="ssai:N0B31_20700"/>
<dbReference type="RefSeq" id="WP_260593548.1">
    <property type="nucleotide sequence ID" value="NZ_CP104003.1"/>
</dbReference>
<dbReference type="EMBL" id="CP104003">
    <property type="protein sequence ID" value="UWM54528.1"/>
    <property type="molecule type" value="Genomic_DNA"/>
</dbReference>